<dbReference type="NCBIfam" id="TIGR01646">
    <property type="entry name" value="vgr_GE"/>
    <property type="match status" value="1"/>
</dbReference>
<keyword evidence="2" id="KW-1185">Reference proteome</keyword>
<dbReference type="InterPro" id="IPR006533">
    <property type="entry name" value="T6SS_Vgr_RhsGE"/>
</dbReference>
<organism evidence="1 2">
    <name type="scientific">Xenorhabdus ehlersii</name>
    <dbReference type="NCBI Taxonomy" id="290111"/>
    <lineage>
        <taxon>Bacteria</taxon>
        <taxon>Pseudomonadati</taxon>
        <taxon>Pseudomonadota</taxon>
        <taxon>Gammaproteobacteria</taxon>
        <taxon>Enterobacterales</taxon>
        <taxon>Morganellaceae</taxon>
        <taxon>Xenorhabdus</taxon>
    </lineage>
</organism>
<dbReference type="EMBL" id="RAQI01000001">
    <property type="protein sequence ID" value="RKE92966.1"/>
    <property type="molecule type" value="Genomic_DNA"/>
</dbReference>
<dbReference type="Gene3D" id="2.30.110.50">
    <property type="match status" value="1"/>
</dbReference>
<evidence type="ECO:0000313" key="2">
    <source>
        <dbReference type="Proteomes" id="UP000283568"/>
    </source>
</evidence>
<dbReference type="Pfam" id="PF05954">
    <property type="entry name" value="Phage_GPD"/>
    <property type="match status" value="1"/>
</dbReference>
<name>A0ABX9PQ35_9GAMM</name>
<dbReference type="RefSeq" id="WP_120211301.1">
    <property type="nucleotide sequence ID" value="NZ_CAWOAK010000001.1"/>
</dbReference>
<evidence type="ECO:0000313" key="1">
    <source>
        <dbReference type="EMBL" id="RKE92966.1"/>
    </source>
</evidence>
<comment type="caution">
    <text evidence="1">The sequence shown here is derived from an EMBL/GenBank/DDBJ whole genome shotgun (WGS) entry which is preliminary data.</text>
</comment>
<sequence>MSEKEKKHLTKLQEGKALLEQGQEAITKQAKALLADASGNASDILSSVTGITGKVGLTDGTSKALGGLSADSLISGGGFAGGTGKAVGGLGAGSLIPGGGFAGGASKALGAPGLAAKAAAGNLGAEKMLQQLGQKLGLGGGADPSGLLFTLTAGSLPAQTFVVTDFSLTEHFSRPFTLEVGLASADSAIAFPLVLDRTATLTVLHNGVEQRSVTGIVTRFEQGNTGLHQTTYRMSIRPDLWRTTLRQNSRIFQQLNITGIITKILKEHSIRDVVFNLRHPHPEREFCVQYQESEKNIIN</sequence>
<accession>A0ABX9PQ35</accession>
<reference evidence="1 2" key="1">
    <citation type="submission" date="2018-09" db="EMBL/GenBank/DDBJ databases">
        <title>Genomic Encyclopedia of Archaeal and Bacterial Type Strains, Phase II (KMG-II): from individual species to whole genera.</title>
        <authorList>
            <person name="Goeker M."/>
        </authorList>
    </citation>
    <scope>NUCLEOTIDE SEQUENCE [LARGE SCALE GENOMIC DNA]</scope>
    <source>
        <strain evidence="1 2">DSM 16337</strain>
    </source>
</reference>
<dbReference type="SUPFAM" id="SSF69279">
    <property type="entry name" value="Phage tail proteins"/>
    <property type="match status" value="1"/>
</dbReference>
<dbReference type="Proteomes" id="UP000283568">
    <property type="component" value="Unassembled WGS sequence"/>
</dbReference>
<proteinExistence type="predicted"/>
<protein>
    <submittedName>
        <fullName evidence="1">Rhs element Vgr protein</fullName>
    </submittedName>
</protein>
<gene>
    <name evidence="1" type="ORF">BDE27_0640</name>
</gene>